<feature type="domain" description="PPM-type phosphatase" evidence="2">
    <location>
        <begin position="41"/>
        <end position="333"/>
    </location>
</feature>
<dbReference type="Gene3D" id="3.60.40.10">
    <property type="entry name" value="PPM-type phosphatase domain"/>
    <property type="match status" value="2"/>
</dbReference>
<dbReference type="SMART" id="SM00332">
    <property type="entry name" value="PP2Cc"/>
    <property type="match status" value="1"/>
</dbReference>
<dbReference type="GO" id="GO:0004741">
    <property type="term" value="F:[pyruvate dehydrogenase (acetyl-transferring)]-phosphatase activity"/>
    <property type="evidence" value="ECO:0007669"/>
    <property type="project" value="TreeGrafter"/>
</dbReference>
<reference evidence="3" key="2">
    <citation type="submission" date="2023-06" db="EMBL/GenBank/DDBJ databases">
        <authorList>
            <consortium name="Lawrence Berkeley National Laboratory"/>
            <person name="Haridas S."/>
            <person name="Hensen N."/>
            <person name="Bonometti L."/>
            <person name="Westerberg I."/>
            <person name="Brannstrom I.O."/>
            <person name="Guillou S."/>
            <person name="Cros-Aarteil S."/>
            <person name="Calhoun S."/>
            <person name="Kuo A."/>
            <person name="Mondo S."/>
            <person name="Pangilinan J."/>
            <person name="Riley R."/>
            <person name="Labutti K."/>
            <person name="Andreopoulos B."/>
            <person name="Lipzen A."/>
            <person name="Chen C."/>
            <person name="Yanf M."/>
            <person name="Daum C."/>
            <person name="Ng V."/>
            <person name="Clum A."/>
            <person name="Steindorff A."/>
            <person name="Ohm R."/>
            <person name="Martin F."/>
            <person name="Silar P."/>
            <person name="Natvig D."/>
            <person name="Lalanne C."/>
            <person name="Gautier V."/>
            <person name="Ament-Velasquez S.L."/>
            <person name="Kruys A."/>
            <person name="Hutchinson M.I."/>
            <person name="Powell A.J."/>
            <person name="Barry K."/>
            <person name="Miller A.N."/>
            <person name="Grigoriev I.V."/>
            <person name="Debuchy R."/>
            <person name="Gladieux P."/>
            <person name="Thoren M.H."/>
            <person name="Johannesson H."/>
        </authorList>
    </citation>
    <scope>NUCLEOTIDE SEQUENCE</scope>
    <source>
        <strain evidence="3">CBS 168.71</strain>
    </source>
</reference>
<gene>
    <name evidence="3" type="ORF">B0H64DRAFT_205697</name>
</gene>
<evidence type="ECO:0000313" key="3">
    <source>
        <dbReference type="EMBL" id="KAK3293079.1"/>
    </source>
</evidence>
<dbReference type="PROSITE" id="PS51746">
    <property type="entry name" value="PPM_2"/>
    <property type="match status" value="1"/>
</dbReference>
<dbReference type="InterPro" id="IPR036457">
    <property type="entry name" value="PPM-type-like_dom_sf"/>
</dbReference>
<dbReference type="Pfam" id="PF00481">
    <property type="entry name" value="PP2C"/>
    <property type="match status" value="1"/>
</dbReference>
<feature type="region of interest" description="Disordered" evidence="1">
    <location>
        <begin position="1"/>
        <end position="33"/>
    </location>
</feature>
<dbReference type="GO" id="GO:0005739">
    <property type="term" value="C:mitochondrion"/>
    <property type="evidence" value="ECO:0007669"/>
    <property type="project" value="TreeGrafter"/>
</dbReference>
<dbReference type="PANTHER" id="PTHR13832:SF792">
    <property type="entry name" value="GM14286P"/>
    <property type="match status" value="1"/>
</dbReference>
<dbReference type="SUPFAM" id="SSF81606">
    <property type="entry name" value="PP2C-like"/>
    <property type="match status" value="1"/>
</dbReference>
<sequence>MPCLDDAPTAELTPAASPSKEDISPIPSQDAHPIPVTNIPGVGTCENSPVASNNSCEDRFLYGTVPSSWGAGSHWGAWGVFDVYSGSRTADLLEKQLLACVRHSPGKRCALLSMYDYFTSTLHVACIGDSRAVLGRKRPNGTWEAVLLPVHQTGHNPRELARLRRKDPGKEDNVTTNGRVRGMAASRSAGNGRWEWSLDLQRDPRLRLHSLRVLPPVYKAGTPPYRTAELTSTTIGNTDQPSFLIMGSNGLWGRLSSQQAVDMVGKWWDSGPPRKGDMEPEPTYDTVYYNQFRTLGSASPRYLRHHGLIAAQFVYIPPFPFILGDATLQVVFFGRYRAV</sequence>
<evidence type="ECO:0000259" key="2">
    <source>
        <dbReference type="PROSITE" id="PS51746"/>
    </source>
</evidence>
<evidence type="ECO:0000256" key="1">
    <source>
        <dbReference type="SAM" id="MobiDB-lite"/>
    </source>
</evidence>
<comment type="caution">
    <text evidence="3">The sequence shown here is derived from an EMBL/GenBank/DDBJ whole genome shotgun (WGS) entry which is preliminary data.</text>
</comment>
<dbReference type="InterPro" id="IPR015655">
    <property type="entry name" value="PP2C"/>
</dbReference>
<dbReference type="PANTHER" id="PTHR13832">
    <property type="entry name" value="PROTEIN PHOSPHATASE 2C"/>
    <property type="match status" value="1"/>
</dbReference>
<name>A0AAE0HAQ7_9PEZI</name>
<dbReference type="InterPro" id="IPR001932">
    <property type="entry name" value="PPM-type_phosphatase-like_dom"/>
</dbReference>
<organism evidence="3 4">
    <name type="scientific">Chaetomium fimeti</name>
    <dbReference type="NCBI Taxonomy" id="1854472"/>
    <lineage>
        <taxon>Eukaryota</taxon>
        <taxon>Fungi</taxon>
        <taxon>Dikarya</taxon>
        <taxon>Ascomycota</taxon>
        <taxon>Pezizomycotina</taxon>
        <taxon>Sordariomycetes</taxon>
        <taxon>Sordariomycetidae</taxon>
        <taxon>Sordariales</taxon>
        <taxon>Chaetomiaceae</taxon>
        <taxon>Chaetomium</taxon>
    </lineage>
</organism>
<dbReference type="RefSeq" id="XP_062656593.1">
    <property type="nucleotide sequence ID" value="XM_062799334.1"/>
</dbReference>
<dbReference type="EMBL" id="JAUEPN010000006">
    <property type="protein sequence ID" value="KAK3293079.1"/>
    <property type="molecule type" value="Genomic_DNA"/>
</dbReference>
<accession>A0AAE0HAQ7</accession>
<dbReference type="Proteomes" id="UP001278766">
    <property type="component" value="Unassembled WGS sequence"/>
</dbReference>
<proteinExistence type="predicted"/>
<reference evidence="3" key="1">
    <citation type="journal article" date="2023" name="Mol. Phylogenet. Evol.">
        <title>Genome-scale phylogeny and comparative genomics of the fungal order Sordariales.</title>
        <authorList>
            <person name="Hensen N."/>
            <person name="Bonometti L."/>
            <person name="Westerberg I."/>
            <person name="Brannstrom I.O."/>
            <person name="Guillou S."/>
            <person name="Cros-Aarteil S."/>
            <person name="Calhoun S."/>
            <person name="Haridas S."/>
            <person name="Kuo A."/>
            <person name="Mondo S."/>
            <person name="Pangilinan J."/>
            <person name="Riley R."/>
            <person name="LaButti K."/>
            <person name="Andreopoulos B."/>
            <person name="Lipzen A."/>
            <person name="Chen C."/>
            <person name="Yan M."/>
            <person name="Daum C."/>
            <person name="Ng V."/>
            <person name="Clum A."/>
            <person name="Steindorff A."/>
            <person name="Ohm R.A."/>
            <person name="Martin F."/>
            <person name="Silar P."/>
            <person name="Natvig D.O."/>
            <person name="Lalanne C."/>
            <person name="Gautier V."/>
            <person name="Ament-Velasquez S.L."/>
            <person name="Kruys A."/>
            <person name="Hutchinson M.I."/>
            <person name="Powell A.J."/>
            <person name="Barry K."/>
            <person name="Miller A.N."/>
            <person name="Grigoriev I.V."/>
            <person name="Debuchy R."/>
            <person name="Gladieux P."/>
            <person name="Hiltunen Thoren M."/>
            <person name="Johannesson H."/>
        </authorList>
    </citation>
    <scope>NUCLEOTIDE SEQUENCE</scope>
    <source>
        <strain evidence="3">CBS 168.71</strain>
    </source>
</reference>
<keyword evidence="3" id="KW-0670">Pyruvate</keyword>
<dbReference type="AlphaFoldDB" id="A0AAE0HAQ7"/>
<keyword evidence="4" id="KW-1185">Reference proteome</keyword>
<dbReference type="GeneID" id="87836282"/>
<protein>
    <submittedName>
        <fullName evidence="3">Pyruvate dehydrogenase</fullName>
    </submittedName>
</protein>
<evidence type="ECO:0000313" key="4">
    <source>
        <dbReference type="Proteomes" id="UP001278766"/>
    </source>
</evidence>